<feature type="compositionally biased region" description="Acidic residues" evidence="7">
    <location>
        <begin position="168"/>
        <end position="187"/>
    </location>
</feature>
<dbReference type="InterPro" id="IPR009044">
    <property type="entry name" value="ssDNA-bd_transcriptional_reg"/>
</dbReference>
<evidence type="ECO:0000259" key="8">
    <source>
        <dbReference type="PROSITE" id="PS51998"/>
    </source>
</evidence>
<comment type="subcellular location">
    <subcellularLocation>
        <location evidence="1">Nucleus</location>
    </subcellularLocation>
</comment>
<dbReference type="AlphaFoldDB" id="A0A3L6SQR2"/>
<dbReference type="PANTHER" id="PTHR13215">
    <property type="entry name" value="RNA POLYMERASE II TRANSCRIPTIONAL COACTIVATOR"/>
    <property type="match status" value="1"/>
</dbReference>
<reference evidence="10" key="1">
    <citation type="journal article" date="2019" name="Nat. Commun.">
        <title>The genome of broomcorn millet.</title>
        <authorList>
            <person name="Zou C."/>
            <person name="Miki D."/>
            <person name="Li D."/>
            <person name="Tang Q."/>
            <person name="Xiao L."/>
            <person name="Rajput S."/>
            <person name="Deng P."/>
            <person name="Jia W."/>
            <person name="Huang R."/>
            <person name="Zhang M."/>
            <person name="Sun Y."/>
            <person name="Hu J."/>
            <person name="Fu X."/>
            <person name="Schnable P.S."/>
            <person name="Li F."/>
            <person name="Zhang H."/>
            <person name="Feng B."/>
            <person name="Zhu X."/>
            <person name="Liu R."/>
            <person name="Schnable J.C."/>
            <person name="Zhu J.-K."/>
            <person name="Zhang H."/>
        </authorList>
    </citation>
    <scope>NUCLEOTIDE SEQUENCE [LARGE SCALE GENOMIC DNA]</scope>
</reference>
<dbReference type="STRING" id="4540.A0A3L6SQR2"/>
<gene>
    <name evidence="9" type="ORF">C2845_PM07G20360</name>
</gene>
<keyword evidence="3" id="KW-0805">Transcription regulation</keyword>
<feature type="domain" description="DEK-C" evidence="8">
    <location>
        <begin position="90"/>
        <end position="147"/>
    </location>
</feature>
<dbReference type="Gene3D" id="2.30.31.10">
    <property type="entry name" value="Transcriptional Coactivator Pc4, Chain A"/>
    <property type="match status" value="1"/>
</dbReference>
<dbReference type="EMBL" id="PQIB02000004">
    <property type="protein sequence ID" value="RLN25011.1"/>
    <property type="molecule type" value="Genomic_DNA"/>
</dbReference>
<comment type="similarity">
    <text evidence="2">Belongs to the transcriptional coactivator PC4 family.</text>
</comment>
<protein>
    <submittedName>
        <fullName evidence="9">RNA polymerase II transcriptional coactivator KELP-like</fullName>
    </submittedName>
</protein>
<dbReference type="InterPro" id="IPR014876">
    <property type="entry name" value="DEK_C"/>
</dbReference>
<dbReference type="InterPro" id="IPR003173">
    <property type="entry name" value="PC4_C"/>
</dbReference>
<evidence type="ECO:0000256" key="6">
    <source>
        <dbReference type="ARBA" id="ARBA00023242"/>
    </source>
</evidence>
<dbReference type="GO" id="GO:0005634">
    <property type="term" value="C:nucleus"/>
    <property type="evidence" value="ECO:0007669"/>
    <property type="project" value="UniProtKB-SubCell"/>
</dbReference>
<proteinExistence type="inferred from homology"/>
<keyword evidence="4" id="KW-0238">DNA-binding</keyword>
<dbReference type="GO" id="GO:0003677">
    <property type="term" value="F:DNA binding"/>
    <property type="evidence" value="ECO:0007669"/>
    <property type="project" value="UniProtKB-KW"/>
</dbReference>
<dbReference type="OrthoDB" id="2505440at2759"/>
<feature type="region of interest" description="Disordered" evidence="7">
    <location>
        <begin position="1"/>
        <end position="20"/>
    </location>
</feature>
<dbReference type="Proteomes" id="UP000275267">
    <property type="component" value="Unassembled WGS sequence"/>
</dbReference>
<evidence type="ECO:0000256" key="1">
    <source>
        <dbReference type="ARBA" id="ARBA00004123"/>
    </source>
</evidence>
<accession>A0A3L6SQR2</accession>
<dbReference type="FunFam" id="2.30.31.10:FF:000004">
    <property type="entry name" value="RNA polymerase II transcriptional coactivator KELP"/>
    <property type="match status" value="1"/>
</dbReference>
<dbReference type="PROSITE" id="PS51998">
    <property type="entry name" value="DEK_C"/>
    <property type="match status" value="1"/>
</dbReference>
<comment type="caution">
    <text evidence="9">The sequence shown here is derived from an EMBL/GenBank/DDBJ whole genome shotgun (WGS) entry which is preliminary data.</text>
</comment>
<organism evidence="9 10">
    <name type="scientific">Panicum miliaceum</name>
    <name type="common">Proso millet</name>
    <name type="synonym">Broomcorn millet</name>
    <dbReference type="NCBI Taxonomy" id="4540"/>
    <lineage>
        <taxon>Eukaryota</taxon>
        <taxon>Viridiplantae</taxon>
        <taxon>Streptophyta</taxon>
        <taxon>Embryophyta</taxon>
        <taxon>Tracheophyta</taxon>
        <taxon>Spermatophyta</taxon>
        <taxon>Magnoliopsida</taxon>
        <taxon>Liliopsida</taxon>
        <taxon>Poales</taxon>
        <taxon>Poaceae</taxon>
        <taxon>PACMAD clade</taxon>
        <taxon>Panicoideae</taxon>
        <taxon>Panicodae</taxon>
        <taxon>Paniceae</taxon>
        <taxon>Panicinae</taxon>
        <taxon>Panicum</taxon>
        <taxon>Panicum sect. Panicum</taxon>
    </lineage>
</organism>
<evidence type="ECO:0000313" key="9">
    <source>
        <dbReference type="EMBL" id="RLN25011.1"/>
    </source>
</evidence>
<dbReference type="InterPro" id="IPR045125">
    <property type="entry name" value="Sub1/Tcp4-like"/>
</dbReference>
<evidence type="ECO:0000256" key="4">
    <source>
        <dbReference type="ARBA" id="ARBA00023125"/>
    </source>
</evidence>
<sequence>MSEIKWHSALEARNDIRKPTDRNYHYSPIYSQPHGPNPILWPTTPLVFPQTNGFAERPPEFDCGLRQASPAEEPKQTRVKSVGGGVGMDEATKKKVEATVLEILRGSDMDSVTEYKVRSAAADRLGIDLSVPDRKLFVRGVVEGYLTSLSSQEAEEEQQQGGAGEEAKGDEEEEEEEDDEEEEEEEEGGARKREYDDQGDLILCRLSTKRRVTLSEFKGRTLVSIREFYLKDGKELPTSKGISMTVEQWEAFRNAVPAVEDAIKKLEDSD</sequence>
<evidence type="ECO:0000256" key="5">
    <source>
        <dbReference type="ARBA" id="ARBA00023163"/>
    </source>
</evidence>
<keyword evidence="6" id="KW-0539">Nucleus</keyword>
<keyword evidence="5" id="KW-0804">Transcription</keyword>
<dbReference type="GO" id="GO:0060261">
    <property type="term" value="P:positive regulation of transcription initiation by RNA polymerase II"/>
    <property type="evidence" value="ECO:0007669"/>
    <property type="project" value="InterPro"/>
</dbReference>
<dbReference type="SUPFAM" id="SSF54447">
    <property type="entry name" value="ssDNA-binding transcriptional regulator domain"/>
    <property type="match status" value="1"/>
</dbReference>
<name>A0A3L6SQR2_PANMI</name>
<keyword evidence="10" id="KW-1185">Reference proteome</keyword>
<feature type="region of interest" description="Disordered" evidence="7">
    <location>
        <begin position="149"/>
        <end position="195"/>
    </location>
</feature>
<dbReference type="Pfam" id="PF02229">
    <property type="entry name" value="PC4"/>
    <property type="match status" value="1"/>
</dbReference>
<evidence type="ECO:0000256" key="7">
    <source>
        <dbReference type="SAM" id="MobiDB-lite"/>
    </source>
</evidence>
<dbReference type="GO" id="GO:0003713">
    <property type="term" value="F:transcription coactivator activity"/>
    <property type="evidence" value="ECO:0007669"/>
    <property type="project" value="InterPro"/>
</dbReference>
<dbReference type="Pfam" id="PF08766">
    <property type="entry name" value="DEK_C"/>
    <property type="match status" value="1"/>
</dbReference>
<evidence type="ECO:0000256" key="3">
    <source>
        <dbReference type="ARBA" id="ARBA00023015"/>
    </source>
</evidence>
<evidence type="ECO:0000256" key="2">
    <source>
        <dbReference type="ARBA" id="ARBA00009001"/>
    </source>
</evidence>
<evidence type="ECO:0000313" key="10">
    <source>
        <dbReference type="Proteomes" id="UP000275267"/>
    </source>
</evidence>